<evidence type="ECO:0008006" key="4">
    <source>
        <dbReference type="Google" id="ProtNLM"/>
    </source>
</evidence>
<organism evidence="2 3">
    <name type="scientific">Thermoactinomyces daqus</name>
    <dbReference type="NCBI Taxonomy" id="1329516"/>
    <lineage>
        <taxon>Bacteria</taxon>
        <taxon>Bacillati</taxon>
        <taxon>Bacillota</taxon>
        <taxon>Bacilli</taxon>
        <taxon>Bacillales</taxon>
        <taxon>Thermoactinomycetaceae</taxon>
        <taxon>Thermoactinomyces</taxon>
    </lineage>
</organism>
<dbReference type="EMBL" id="JACEIP010000032">
    <property type="protein sequence ID" value="MBA4544242.1"/>
    <property type="molecule type" value="Genomic_DNA"/>
</dbReference>
<evidence type="ECO:0000313" key="2">
    <source>
        <dbReference type="EMBL" id="MBA4544242.1"/>
    </source>
</evidence>
<feature type="chain" id="PRO_5031031607" description="EfeO-type cupredoxin-like domain-containing protein" evidence="1">
    <location>
        <begin position="26"/>
        <end position="121"/>
    </location>
</feature>
<feature type="signal peptide" evidence="1">
    <location>
        <begin position="1"/>
        <end position="25"/>
    </location>
</feature>
<evidence type="ECO:0000256" key="1">
    <source>
        <dbReference type="SAM" id="SignalP"/>
    </source>
</evidence>
<keyword evidence="1" id="KW-0732">Signal</keyword>
<reference evidence="2 3" key="1">
    <citation type="submission" date="2020-07" db="EMBL/GenBank/DDBJ databases">
        <authorList>
            <person name="Feng H."/>
        </authorList>
    </citation>
    <scope>NUCLEOTIDE SEQUENCE [LARGE SCALE GENOMIC DNA]</scope>
    <source>
        <strain evidence="3">s-11</strain>
    </source>
</reference>
<evidence type="ECO:0000313" key="3">
    <source>
        <dbReference type="Proteomes" id="UP000530514"/>
    </source>
</evidence>
<dbReference type="Proteomes" id="UP000530514">
    <property type="component" value="Unassembled WGS sequence"/>
</dbReference>
<name>A0A7W2AIH2_9BACL</name>
<accession>A0A7W2AIH2</accession>
<protein>
    <recommendedName>
        <fullName evidence="4">EfeO-type cupredoxin-like domain-containing protein</fullName>
    </recommendedName>
</protein>
<gene>
    <name evidence="2" type="ORF">H1164_15405</name>
</gene>
<keyword evidence="3" id="KW-1185">Reference proteome</keyword>
<dbReference type="AlphaFoldDB" id="A0A7W2AIH2"/>
<dbReference type="RefSeq" id="WP_033101304.1">
    <property type="nucleotide sequence ID" value="NZ_JACEIP010000032.1"/>
</dbReference>
<proteinExistence type="predicted"/>
<sequence length="121" mass="13692">MKKSTFLSACLALLFVFSFHINAFAADASRVDLRPREDVKSTRVVEVLPGEKLGVYVKNTDNVDGNDMSFYVEGTNIEGDLTYGNQTYNHRFNVRPGKYRLFLVCDDHSNCQGYGILSSRR</sequence>
<comment type="caution">
    <text evidence="2">The sequence shown here is derived from an EMBL/GenBank/DDBJ whole genome shotgun (WGS) entry which is preliminary data.</text>
</comment>